<dbReference type="InterPro" id="IPR024371">
    <property type="entry name" value="AcetylCoA_trans_1-like"/>
</dbReference>
<accession>A0AAD1UGL2</accession>
<evidence type="ECO:0000313" key="7">
    <source>
        <dbReference type="Proteomes" id="UP001295684"/>
    </source>
</evidence>
<dbReference type="AlphaFoldDB" id="A0AAD1UGL2"/>
<keyword evidence="7" id="KW-1185">Reference proteome</keyword>
<feature type="transmembrane region" description="Helical" evidence="5">
    <location>
        <begin position="77"/>
        <end position="97"/>
    </location>
</feature>
<dbReference type="PANTHER" id="PTHR12778:SF9">
    <property type="entry name" value="ACETYL-COENZYME A TRANSPORTER 1"/>
    <property type="match status" value="1"/>
</dbReference>
<evidence type="ECO:0000313" key="6">
    <source>
        <dbReference type="EMBL" id="CAI2369006.1"/>
    </source>
</evidence>
<feature type="transmembrane region" description="Helical" evidence="5">
    <location>
        <begin position="6"/>
        <end position="27"/>
    </location>
</feature>
<dbReference type="GO" id="GO:0035348">
    <property type="term" value="P:acetyl-CoA transmembrane transport"/>
    <property type="evidence" value="ECO:0007669"/>
    <property type="project" value="InterPro"/>
</dbReference>
<dbReference type="PANTHER" id="PTHR12778">
    <property type="entry name" value="SOLUTE CARRIER FAMILY 33 ACETYL-COA TRANSPORTER -RELATED"/>
    <property type="match status" value="1"/>
</dbReference>
<comment type="subcellular location">
    <subcellularLocation>
        <location evidence="1">Membrane</location>
        <topology evidence="1">Multi-pass membrane protein</topology>
    </subcellularLocation>
</comment>
<comment type="caution">
    <text evidence="6">The sequence shown here is derived from an EMBL/GenBank/DDBJ whole genome shotgun (WGS) entry which is preliminary data.</text>
</comment>
<feature type="transmembrane region" description="Helical" evidence="5">
    <location>
        <begin position="386"/>
        <end position="409"/>
    </location>
</feature>
<evidence type="ECO:0000256" key="4">
    <source>
        <dbReference type="ARBA" id="ARBA00023136"/>
    </source>
</evidence>
<evidence type="ECO:0000256" key="2">
    <source>
        <dbReference type="ARBA" id="ARBA00022692"/>
    </source>
</evidence>
<feature type="transmembrane region" description="Helical" evidence="5">
    <location>
        <begin position="248"/>
        <end position="266"/>
    </location>
</feature>
<dbReference type="EMBL" id="CAMPGE010010152">
    <property type="protein sequence ID" value="CAI2369006.1"/>
    <property type="molecule type" value="Genomic_DNA"/>
</dbReference>
<organism evidence="6 7">
    <name type="scientific">Euplotes crassus</name>
    <dbReference type="NCBI Taxonomy" id="5936"/>
    <lineage>
        <taxon>Eukaryota</taxon>
        <taxon>Sar</taxon>
        <taxon>Alveolata</taxon>
        <taxon>Ciliophora</taxon>
        <taxon>Intramacronucleata</taxon>
        <taxon>Spirotrichea</taxon>
        <taxon>Hypotrichia</taxon>
        <taxon>Euplotida</taxon>
        <taxon>Euplotidae</taxon>
        <taxon>Moneuplotes</taxon>
    </lineage>
</organism>
<evidence type="ECO:0000256" key="1">
    <source>
        <dbReference type="ARBA" id="ARBA00004141"/>
    </source>
</evidence>
<sequence length="460" mass="52635">MFNGDHYRLLLLLILYTVQGIPMGFLMRSMPIMLKKYYSYSDIGVLAMCSYPYKFKFLIAPIVDTVYWKRLGRRRSWIIPIQLLAGIIMFIVAMNLQTLIQDYSVHIVALAFTAIFFCLAVQDIAVDGWAVTIVKEENLNYSATVQNVGLSLGIGISTTIYLALNSSHFCNSFIRPWYVNPSLLELEDSVYSEPIINEKTFMIGWGILTIFASLYAFLLHNEKDDRIKFKEEDTLGVIDTFKLAKNLVFNRHTMVLIFFWVVTKLFSRFSLTQDLYLLNEKKYDQGNYSIATAIKFPCEIMTSLLISKYAFSNPFRTKYIFLFVSIVVNLLSVNVFLYNYDSLVVYSPYLVDICVIVMVVANNVASTAEFNCDIAIMNKMCNKGNGGTHITIFASLMNASGIISDLYSYRVVDNFGMFMPTFTGSILSVLVLILVIPILKILEKTKREDFYHPLEKQKVE</sequence>
<dbReference type="InterPro" id="IPR036259">
    <property type="entry name" value="MFS_trans_sf"/>
</dbReference>
<dbReference type="InterPro" id="IPR004752">
    <property type="entry name" value="AmpG_permease/AT-1"/>
</dbReference>
<dbReference type="GO" id="GO:0016020">
    <property type="term" value="C:membrane"/>
    <property type="evidence" value="ECO:0007669"/>
    <property type="project" value="UniProtKB-SubCell"/>
</dbReference>
<gene>
    <name evidence="6" type="ORF">ECRASSUSDP1_LOCUS10303</name>
</gene>
<reference evidence="6" key="1">
    <citation type="submission" date="2023-07" db="EMBL/GenBank/DDBJ databases">
        <authorList>
            <consortium name="AG Swart"/>
            <person name="Singh M."/>
            <person name="Singh A."/>
            <person name="Seah K."/>
            <person name="Emmerich C."/>
        </authorList>
    </citation>
    <scope>NUCLEOTIDE SEQUENCE</scope>
    <source>
        <strain evidence="6">DP1</strain>
    </source>
</reference>
<feature type="transmembrane region" description="Helical" evidence="5">
    <location>
        <begin position="103"/>
        <end position="126"/>
    </location>
</feature>
<evidence type="ECO:0000256" key="3">
    <source>
        <dbReference type="ARBA" id="ARBA00022989"/>
    </source>
</evidence>
<name>A0AAD1UGL2_EUPCR</name>
<keyword evidence="4 5" id="KW-0472">Membrane</keyword>
<feature type="transmembrane region" description="Helical" evidence="5">
    <location>
        <begin position="346"/>
        <end position="365"/>
    </location>
</feature>
<feature type="transmembrane region" description="Helical" evidence="5">
    <location>
        <begin position="415"/>
        <end position="439"/>
    </location>
</feature>
<dbReference type="Proteomes" id="UP001295684">
    <property type="component" value="Unassembled WGS sequence"/>
</dbReference>
<keyword evidence="3 5" id="KW-1133">Transmembrane helix</keyword>
<feature type="transmembrane region" description="Helical" evidence="5">
    <location>
        <begin position="286"/>
        <end position="307"/>
    </location>
</feature>
<proteinExistence type="predicted"/>
<evidence type="ECO:0000256" key="5">
    <source>
        <dbReference type="SAM" id="Phobius"/>
    </source>
</evidence>
<evidence type="ECO:0008006" key="8">
    <source>
        <dbReference type="Google" id="ProtNLM"/>
    </source>
</evidence>
<dbReference type="Pfam" id="PF13000">
    <property type="entry name" value="Acatn"/>
    <property type="match status" value="1"/>
</dbReference>
<feature type="transmembrane region" description="Helical" evidence="5">
    <location>
        <begin position="201"/>
        <end position="220"/>
    </location>
</feature>
<dbReference type="Gene3D" id="1.20.1250.20">
    <property type="entry name" value="MFS general substrate transporter like domains"/>
    <property type="match status" value="1"/>
</dbReference>
<feature type="transmembrane region" description="Helical" evidence="5">
    <location>
        <begin position="147"/>
        <end position="164"/>
    </location>
</feature>
<feature type="transmembrane region" description="Helical" evidence="5">
    <location>
        <begin position="319"/>
        <end position="340"/>
    </location>
</feature>
<protein>
    <recommendedName>
        <fullName evidence="8">Acetyl-CoA transporter</fullName>
    </recommendedName>
</protein>
<dbReference type="GO" id="GO:0008521">
    <property type="term" value="F:acetyl-CoA transmembrane transporter activity"/>
    <property type="evidence" value="ECO:0007669"/>
    <property type="project" value="InterPro"/>
</dbReference>
<keyword evidence="2 5" id="KW-0812">Transmembrane</keyword>
<dbReference type="SUPFAM" id="SSF103473">
    <property type="entry name" value="MFS general substrate transporter"/>
    <property type="match status" value="1"/>
</dbReference>